<comment type="subcellular location">
    <subcellularLocation>
        <location evidence="1">Nucleus</location>
    </subcellularLocation>
</comment>
<name>A0AAU9NF41_9ASTR</name>
<accession>A0AAU9NF41</accession>
<dbReference type="Pfam" id="PF04000">
    <property type="entry name" value="Sas10_Utp3"/>
    <property type="match status" value="1"/>
</dbReference>
<dbReference type="InterPro" id="IPR007146">
    <property type="entry name" value="Sas10/Utp3/C1D"/>
</dbReference>
<dbReference type="GO" id="GO:0032040">
    <property type="term" value="C:small-subunit processome"/>
    <property type="evidence" value="ECO:0007669"/>
    <property type="project" value="TreeGrafter"/>
</dbReference>
<feature type="compositionally biased region" description="Acidic residues" evidence="5">
    <location>
        <begin position="44"/>
        <end position="56"/>
    </location>
</feature>
<feature type="compositionally biased region" description="Basic residues" evidence="5">
    <location>
        <begin position="581"/>
        <end position="616"/>
    </location>
</feature>
<protein>
    <recommendedName>
        <fullName evidence="6">Sas10 C-terminal domain-containing protein</fullName>
    </recommendedName>
</protein>
<evidence type="ECO:0000313" key="7">
    <source>
        <dbReference type="EMBL" id="CAH1436348.1"/>
    </source>
</evidence>
<dbReference type="PANTHER" id="PTHR13237">
    <property type="entry name" value="SOMETHING ABOUT SILENCING PROTEIN 10-RELATED"/>
    <property type="match status" value="1"/>
</dbReference>
<evidence type="ECO:0000259" key="6">
    <source>
        <dbReference type="Pfam" id="PF09368"/>
    </source>
</evidence>
<comment type="similarity">
    <text evidence="2">Belongs to the SAS10 family.</text>
</comment>
<feature type="compositionally biased region" description="Acidic residues" evidence="5">
    <location>
        <begin position="63"/>
        <end position="88"/>
    </location>
</feature>
<evidence type="ECO:0000256" key="1">
    <source>
        <dbReference type="ARBA" id="ARBA00004123"/>
    </source>
</evidence>
<feature type="region of interest" description="Disordered" evidence="5">
    <location>
        <begin position="1"/>
        <end position="201"/>
    </location>
</feature>
<gene>
    <name evidence="7" type="ORF">LVIROSA_LOCUS22723</name>
</gene>
<feature type="compositionally biased region" description="Basic and acidic residues" evidence="5">
    <location>
        <begin position="475"/>
        <end position="484"/>
    </location>
</feature>
<dbReference type="GO" id="GO:0000462">
    <property type="term" value="P:maturation of SSU-rRNA from tricistronic rRNA transcript (SSU-rRNA, 5.8S rRNA, LSU-rRNA)"/>
    <property type="evidence" value="ECO:0007669"/>
    <property type="project" value="TreeGrafter"/>
</dbReference>
<comment type="caution">
    <text evidence="7">The sequence shown here is derived from an EMBL/GenBank/DDBJ whole genome shotgun (WGS) entry which is preliminary data.</text>
</comment>
<proteinExistence type="inferred from homology"/>
<feature type="domain" description="Sas10 C-terminal" evidence="6">
    <location>
        <begin position="567"/>
        <end position="639"/>
    </location>
</feature>
<feature type="region of interest" description="Disordered" evidence="5">
    <location>
        <begin position="579"/>
        <end position="641"/>
    </location>
</feature>
<evidence type="ECO:0000256" key="3">
    <source>
        <dbReference type="ARBA" id="ARBA00022553"/>
    </source>
</evidence>
<dbReference type="EMBL" id="CAKMRJ010004445">
    <property type="protein sequence ID" value="CAH1436348.1"/>
    <property type="molecule type" value="Genomic_DNA"/>
</dbReference>
<evidence type="ECO:0000313" key="8">
    <source>
        <dbReference type="Proteomes" id="UP001157418"/>
    </source>
</evidence>
<evidence type="ECO:0000256" key="2">
    <source>
        <dbReference type="ARBA" id="ARBA00010979"/>
    </source>
</evidence>
<evidence type="ECO:0000256" key="4">
    <source>
        <dbReference type="ARBA" id="ARBA00023242"/>
    </source>
</evidence>
<keyword evidence="4" id="KW-0539">Nucleus</keyword>
<organism evidence="7 8">
    <name type="scientific">Lactuca virosa</name>
    <dbReference type="NCBI Taxonomy" id="75947"/>
    <lineage>
        <taxon>Eukaryota</taxon>
        <taxon>Viridiplantae</taxon>
        <taxon>Streptophyta</taxon>
        <taxon>Embryophyta</taxon>
        <taxon>Tracheophyta</taxon>
        <taxon>Spermatophyta</taxon>
        <taxon>Magnoliopsida</taxon>
        <taxon>eudicotyledons</taxon>
        <taxon>Gunneridae</taxon>
        <taxon>Pentapetalae</taxon>
        <taxon>asterids</taxon>
        <taxon>campanulids</taxon>
        <taxon>Asterales</taxon>
        <taxon>Asteraceae</taxon>
        <taxon>Cichorioideae</taxon>
        <taxon>Cichorieae</taxon>
        <taxon>Lactucinae</taxon>
        <taxon>Lactuca</taxon>
    </lineage>
</organism>
<dbReference type="Pfam" id="PF09368">
    <property type="entry name" value="Sas10"/>
    <property type="match status" value="1"/>
</dbReference>
<feature type="compositionally biased region" description="Acidic residues" evidence="5">
    <location>
        <begin position="169"/>
        <end position="180"/>
    </location>
</feature>
<keyword evidence="3" id="KW-0597">Phosphoprotein</keyword>
<feature type="compositionally biased region" description="Polar residues" evidence="5">
    <location>
        <begin position="1"/>
        <end position="24"/>
    </location>
</feature>
<dbReference type="AlphaFoldDB" id="A0AAU9NF41"/>
<dbReference type="PANTHER" id="PTHR13237:SF8">
    <property type="entry name" value="SOMETHING ABOUT SILENCING PROTEIN 10"/>
    <property type="match status" value="1"/>
</dbReference>
<dbReference type="InterPro" id="IPR018972">
    <property type="entry name" value="Sas10_C_dom"/>
</dbReference>
<feature type="compositionally biased region" description="Basic and acidic residues" evidence="5">
    <location>
        <begin position="32"/>
        <end position="41"/>
    </location>
</feature>
<evidence type="ECO:0000256" key="5">
    <source>
        <dbReference type="SAM" id="MobiDB-lite"/>
    </source>
</evidence>
<feature type="region of interest" description="Disordered" evidence="5">
    <location>
        <begin position="468"/>
        <end position="533"/>
    </location>
</feature>
<reference evidence="7 8" key="1">
    <citation type="submission" date="2022-01" db="EMBL/GenBank/DDBJ databases">
        <authorList>
            <person name="Xiong W."/>
            <person name="Schranz E."/>
        </authorList>
    </citation>
    <scope>NUCLEOTIDE SEQUENCE [LARGE SCALE GENOMIC DNA]</scope>
</reference>
<dbReference type="Proteomes" id="UP001157418">
    <property type="component" value="Unassembled WGS sequence"/>
</dbReference>
<keyword evidence="8" id="KW-1185">Reference proteome</keyword>
<feature type="compositionally biased region" description="Acidic residues" evidence="5">
    <location>
        <begin position="504"/>
        <end position="531"/>
    </location>
</feature>
<sequence length="641" mass="72642">MAKGSKGQSSNKKTPQKSLSTFSDSDMDDEIDVFHKQRDIVPLDLDDDIAESDEDNDQHVFEIEDGSDDDDDDDDDDDEDEDEDEDDTLAAKIAKQQKSLKAKIGGAKDETQDDDEEEDKEKKSVAWGRGKNIYYDNDKGESSEDEEEAEVVRLQNEKTKLYSNADHGLDDDDDDEEEPTFEEKLKKGKVSSKSKVDNEDDTDTGVEIVMKDPSALSKEEQMDIVYNSAPELVGLLSELNQAVDQLETKVDPILNKLKEEKNLNKPGIQYMELKKQLLLSYCQAITFHLLLKSEGHSVLDHPVLARLVEIKNLLDKMKPLDENLSFEVEDYLKKHVSTTTINEIEISPTINTHKPTIELLETQEEPHVETKIVNGGKRKRENDEKENEKRGLQSVEMLKVRTALEEKLKQKGVFNIKAPKTDGIKKNAKPLNGKLEAFDDFDDETFNIDGSQNKSRLSQLVTQIKKPRVISGDDDLPKRDDIGERRRKHETRVLASAGIHSDDDMQNDETTLEANGVDDDSNEDGETESETDLYKETKIKRDAKLAAKAQKYSRTAPVVAMPETLVDGKRHINYAMEKNRGLTRKRNKDLKNPRKKYKLKHKKKEVARKGQVRAHRTPTGPYGGEGSGINNTLSRSIRFKS</sequence>